<evidence type="ECO:0000256" key="1">
    <source>
        <dbReference type="SAM" id="MobiDB-lite"/>
    </source>
</evidence>
<evidence type="ECO:0000313" key="4">
    <source>
        <dbReference type="Proteomes" id="UP001385951"/>
    </source>
</evidence>
<feature type="compositionally biased region" description="Low complexity" evidence="1">
    <location>
        <begin position="367"/>
        <end position="384"/>
    </location>
</feature>
<feature type="compositionally biased region" description="Pro residues" evidence="1">
    <location>
        <begin position="330"/>
        <end position="351"/>
    </location>
</feature>
<proteinExistence type="predicted"/>
<feature type="domain" description="DUF6532" evidence="2">
    <location>
        <begin position="459"/>
        <end position="657"/>
    </location>
</feature>
<dbReference type="Proteomes" id="UP001385951">
    <property type="component" value="Unassembled WGS sequence"/>
</dbReference>
<feature type="compositionally biased region" description="Acidic residues" evidence="1">
    <location>
        <begin position="153"/>
        <end position="162"/>
    </location>
</feature>
<organism evidence="3 4">
    <name type="scientific">Cerrena zonata</name>
    <dbReference type="NCBI Taxonomy" id="2478898"/>
    <lineage>
        <taxon>Eukaryota</taxon>
        <taxon>Fungi</taxon>
        <taxon>Dikarya</taxon>
        <taxon>Basidiomycota</taxon>
        <taxon>Agaricomycotina</taxon>
        <taxon>Agaricomycetes</taxon>
        <taxon>Polyporales</taxon>
        <taxon>Cerrenaceae</taxon>
        <taxon>Cerrena</taxon>
    </lineage>
</organism>
<feature type="compositionally biased region" description="Polar residues" evidence="1">
    <location>
        <begin position="34"/>
        <end position="47"/>
    </location>
</feature>
<feature type="region of interest" description="Disordered" evidence="1">
    <location>
        <begin position="1"/>
        <end position="432"/>
    </location>
</feature>
<gene>
    <name evidence="3" type="ORF">QCA50_019379</name>
</gene>
<feature type="compositionally biased region" description="Basic and acidic residues" evidence="1">
    <location>
        <begin position="227"/>
        <end position="244"/>
    </location>
</feature>
<protein>
    <recommendedName>
        <fullName evidence="2">DUF6532 domain-containing protein</fullName>
    </recommendedName>
</protein>
<dbReference type="EMBL" id="JASBNA010000084">
    <property type="protein sequence ID" value="KAK7677688.1"/>
    <property type="molecule type" value="Genomic_DNA"/>
</dbReference>
<feature type="compositionally biased region" description="Basic and acidic residues" evidence="1">
    <location>
        <begin position="11"/>
        <end position="21"/>
    </location>
</feature>
<feature type="compositionally biased region" description="Basic residues" evidence="1">
    <location>
        <begin position="1"/>
        <end position="10"/>
    </location>
</feature>
<evidence type="ECO:0000259" key="2">
    <source>
        <dbReference type="Pfam" id="PF20149"/>
    </source>
</evidence>
<accession>A0AAW0FJA3</accession>
<feature type="compositionally biased region" description="Acidic residues" evidence="1">
    <location>
        <begin position="124"/>
        <end position="137"/>
    </location>
</feature>
<name>A0AAW0FJA3_9APHY</name>
<keyword evidence="4" id="KW-1185">Reference proteome</keyword>
<evidence type="ECO:0000313" key="3">
    <source>
        <dbReference type="EMBL" id="KAK7677688.1"/>
    </source>
</evidence>
<feature type="compositionally biased region" description="Acidic residues" evidence="1">
    <location>
        <begin position="291"/>
        <end position="306"/>
    </location>
</feature>
<dbReference type="Pfam" id="PF20149">
    <property type="entry name" value="DUF6532"/>
    <property type="match status" value="1"/>
</dbReference>
<comment type="caution">
    <text evidence="3">The sequence shown here is derived from an EMBL/GenBank/DDBJ whole genome shotgun (WGS) entry which is preliminary data.</text>
</comment>
<feature type="compositionally biased region" description="Polar residues" evidence="1">
    <location>
        <begin position="67"/>
        <end position="76"/>
    </location>
</feature>
<dbReference type="InterPro" id="IPR045341">
    <property type="entry name" value="DUF6532"/>
</dbReference>
<sequence>MVQWSHRKPTRRLEADSDSEHPTPASSGGIRPPATTSPDKTIQVSSQPPAPPRLPPQSTHRRAISQAVVQSQPNPETEQHPVPSRSRSLDYDDNGRNDRDARNDRVAHQGKNKRINIPQSNGLEGDEDGSDEDEDEDEHKGGAAKLFLGDSSSTDEEEDEEVPPTHQLVKERVKLHPRKKTPLLSPILDDNFALPDDNTRTDPSSSRRQDDRRGRKGDGNHGPASGRHHEPPSHEAQQHEDEQVPHASKHKGKQRMTSDQEDSEDDEQEQEQEHHPARKRKGKGKRRAISDPEDSNNEDNNEDDENTSIPTEENDPPRHSKGAPSSSKPSKPPKPSVSKPPKPSASKPPKPSASKSATRPVSKPNQPTSSKTTGPPSGSRSTSSQAKSNAPSKRISRLEKRQAERLTIEDEPPVEDIPIAPQRKWPQDTNLRHDASGHLNISTSPDRMRPIMTTAGKLATLDCILHNAYAEYPQRLQYLRDLLQEAALEHGDDVVADRIATDHAYFSLLKTLPEQRFSVVRSKVKAPLQACVPRLYHLKTGCDQLVKKWKANKRYIYPGDSPNQINTKLPYQSPAIIQGLTAVFFTGSKSFVASNLKYFEVKHGRRRVVLEVTRAMVALVATGIDSVLSDWETGVQKATHFSSTYAHPVYLSHIKMLVMIEKKKPASYHTMMATLFDEASDGQAFISHVDDEQEDLELIDWDAMPEDPVLEEPASDC</sequence>
<feature type="compositionally biased region" description="Basic and acidic residues" evidence="1">
    <location>
        <begin position="396"/>
        <end position="408"/>
    </location>
</feature>
<feature type="compositionally biased region" description="Basic residues" evidence="1">
    <location>
        <begin position="276"/>
        <end position="287"/>
    </location>
</feature>
<feature type="compositionally biased region" description="Basic and acidic residues" evidence="1">
    <location>
        <begin position="87"/>
        <end position="107"/>
    </location>
</feature>
<dbReference type="AlphaFoldDB" id="A0AAW0FJA3"/>
<feature type="compositionally biased region" description="Basic and acidic residues" evidence="1">
    <location>
        <begin position="197"/>
        <end position="219"/>
    </location>
</feature>
<reference evidence="3 4" key="1">
    <citation type="submission" date="2022-09" db="EMBL/GenBank/DDBJ databases">
        <authorList>
            <person name="Palmer J.M."/>
        </authorList>
    </citation>
    <scope>NUCLEOTIDE SEQUENCE [LARGE SCALE GENOMIC DNA]</scope>
    <source>
        <strain evidence="3 4">DSM 7382</strain>
    </source>
</reference>
<feature type="compositionally biased region" description="Acidic residues" evidence="1">
    <location>
        <begin position="259"/>
        <end position="270"/>
    </location>
</feature>